<feature type="transmembrane region" description="Helical" evidence="6">
    <location>
        <begin position="611"/>
        <end position="634"/>
    </location>
</feature>
<dbReference type="GO" id="GO:0022857">
    <property type="term" value="F:transmembrane transporter activity"/>
    <property type="evidence" value="ECO:0007669"/>
    <property type="project" value="InterPro"/>
</dbReference>
<dbReference type="STRING" id="66420.A0A194Q094"/>
<accession>A0A194Q094</accession>
<dbReference type="PROSITE" id="PS50850">
    <property type="entry name" value="MFS"/>
    <property type="match status" value="1"/>
</dbReference>
<dbReference type="PANTHER" id="PTHR48021">
    <property type="match status" value="1"/>
</dbReference>
<feature type="transmembrane region" description="Helical" evidence="6">
    <location>
        <begin position="51"/>
        <end position="73"/>
    </location>
</feature>
<name>A0A194Q094_PAPXU</name>
<dbReference type="GO" id="GO:0016020">
    <property type="term" value="C:membrane"/>
    <property type="evidence" value="ECO:0007669"/>
    <property type="project" value="UniProtKB-SubCell"/>
</dbReference>
<feature type="transmembrane region" description="Helical" evidence="6">
    <location>
        <begin position="387"/>
        <end position="409"/>
    </location>
</feature>
<gene>
    <name evidence="8" type="ORF">RR46_04960</name>
</gene>
<feature type="transmembrane region" description="Helical" evidence="6">
    <location>
        <begin position="106"/>
        <end position="128"/>
    </location>
</feature>
<dbReference type="InterPro" id="IPR003663">
    <property type="entry name" value="Sugar/inositol_transpt"/>
</dbReference>
<feature type="transmembrane region" description="Helical" evidence="6">
    <location>
        <begin position="548"/>
        <end position="570"/>
    </location>
</feature>
<dbReference type="PANTHER" id="PTHR48021:SF1">
    <property type="entry name" value="GH07001P-RELATED"/>
    <property type="match status" value="1"/>
</dbReference>
<feature type="transmembrane region" description="Helical" evidence="6">
    <location>
        <begin position="303"/>
        <end position="322"/>
    </location>
</feature>
<dbReference type="InterPro" id="IPR020846">
    <property type="entry name" value="MFS_dom"/>
</dbReference>
<dbReference type="PRINTS" id="PR00171">
    <property type="entry name" value="SUGRTRNSPORT"/>
</dbReference>
<keyword evidence="3 6" id="KW-1133">Transmembrane helix</keyword>
<evidence type="ECO:0000313" key="9">
    <source>
        <dbReference type="Proteomes" id="UP000053268"/>
    </source>
</evidence>
<feature type="transmembrane region" description="Helical" evidence="6">
    <location>
        <begin position="274"/>
        <end position="296"/>
    </location>
</feature>
<feature type="transmembrane region" description="Helical" evidence="6">
    <location>
        <begin position="361"/>
        <end position="381"/>
    </location>
</feature>
<feature type="transmembrane region" description="Helical" evidence="6">
    <location>
        <begin position="167"/>
        <end position="186"/>
    </location>
</feature>
<keyword evidence="4 6" id="KW-0472">Membrane</keyword>
<evidence type="ECO:0000313" key="8">
    <source>
        <dbReference type="EMBL" id="KPI96835.1"/>
    </source>
</evidence>
<dbReference type="EMBL" id="KQ459592">
    <property type="protein sequence ID" value="KPI96835.1"/>
    <property type="molecule type" value="Genomic_DNA"/>
</dbReference>
<dbReference type="SUPFAM" id="SSF103473">
    <property type="entry name" value="MFS general substrate transporter"/>
    <property type="match status" value="2"/>
</dbReference>
<keyword evidence="9" id="KW-1185">Reference proteome</keyword>
<feature type="transmembrane region" description="Helical" evidence="6">
    <location>
        <begin position="646"/>
        <end position="665"/>
    </location>
</feature>
<dbReference type="Pfam" id="PF00083">
    <property type="entry name" value="Sugar_tr"/>
    <property type="match status" value="2"/>
</dbReference>
<feature type="transmembrane region" description="Helical" evidence="6">
    <location>
        <begin position="576"/>
        <end position="599"/>
    </location>
</feature>
<feature type="transmembrane region" description="Helical" evidence="6">
    <location>
        <begin position="233"/>
        <end position="254"/>
    </location>
</feature>
<feature type="transmembrane region" description="Helical" evidence="6">
    <location>
        <begin position="80"/>
        <end position="100"/>
    </location>
</feature>
<evidence type="ECO:0000256" key="5">
    <source>
        <dbReference type="ARBA" id="ARBA00023180"/>
    </source>
</evidence>
<evidence type="ECO:0000256" key="4">
    <source>
        <dbReference type="ARBA" id="ARBA00023136"/>
    </source>
</evidence>
<evidence type="ECO:0000259" key="7">
    <source>
        <dbReference type="PROSITE" id="PS50850"/>
    </source>
</evidence>
<keyword evidence="8" id="KW-0762">Sugar transport</keyword>
<keyword evidence="8" id="KW-0813">Transport</keyword>
<dbReference type="Proteomes" id="UP000053268">
    <property type="component" value="Unassembled WGS sequence"/>
</dbReference>
<dbReference type="InterPro" id="IPR050549">
    <property type="entry name" value="MFS_Trehalose_Transporter"/>
</dbReference>
<dbReference type="InterPro" id="IPR005828">
    <property type="entry name" value="MFS_sugar_transport-like"/>
</dbReference>
<organism evidence="8 9">
    <name type="scientific">Papilio xuthus</name>
    <name type="common">Asian swallowtail butterfly</name>
    <dbReference type="NCBI Taxonomy" id="66420"/>
    <lineage>
        <taxon>Eukaryota</taxon>
        <taxon>Metazoa</taxon>
        <taxon>Ecdysozoa</taxon>
        <taxon>Arthropoda</taxon>
        <taxon>Hexapoda</taxon>
        <taxon>Insecta</taxon>
        <taxon>Pterygota</taxon>
        <taxon>Neoptera</taxon>
        <taxon>Endopterygota</taxon>
        <taxon>Lepidoptera</taxon>
        <taxon>Glossata</taxon>
        <taxon>Ditrysia</taxon>
        <taxon>Papilionoidea</taxon>
        <taxon>Papilionidae</taxon>
        <taxon>Papilioninae</taxon>
        <taxon>Papilio</taxon>
    </lineage>
</organism>
<feature type="transmembrane region" description="Helical" evidence="6">
    <location>
        <begin position="140"/>
        <end position="161"/>
    </location>
</feature>
<comment type="subcellular location">
    <subcellularLocation>
        <location evidence="1">Membrane</location>
        <topology evidence="1">Multi-pass membrane protein</topology>
    </subcellularLocation>
</comment>
<proteinExistence type="predicted"/>
<evidence type="ECO:0000256" key="3">
    <source>
        <dbReference type="ARBA" id="ARBA00022989"/>
    </source>
</evidence>
<dbReference type="InterPro" id="IPR036259">
    <property type="entry name" value="MFS_trans_sf"/>
</dbReference>
<feature type="transmembrane region" description="Helical" evidence="6">
    <location>
        <begin position="12"/>
        <end position="31"/>
    </location>
</feature>
<keyword evidence="2 6" id="KW-0812">Transmembrane</keyword>
<keyword evidence="5" id="KW-0325">Glycoprotein</keyword>
<reference evidence="8 9" key="1">
    <citation type="journal article" date="2015" name="Nat. Commun.">
        <title>Outbred genome sequencing and CRISPR/Cas9 gene editing in butterflies.</title>
        <authorList>
            <person name="Li X."/>
            <person name="Fan D."/>
            <person name="Zhang W."/>
            <person name="Liu G."/>
            <person name="Zhang L."/>
            <person name="Zhao L."/>
            <person name="Fang X."/>
            <person name="Chen L."/>
            <person name="Dong Y."/>
            <person name="Chen Y."/>
            <person name="Ding Y."/>
            <person name="Zhao R."/>
            <person name="Feng M."/>
            <person name="Zhu Y."/>
            <person name="Feng Y."/>
            <person name="Jiang X."/>
            <person name="Zhu D."/>
            <person name="Xiang H."/>
            <person name="Feng X."/>
            <person name="Li S."/>
            <person name="Wang J."/>
            <person name="Zhang G."/>
            <person name="Kronforst M.R."/>
            <person name="Wang W."/>
        </authorList>
    </citation>
    <scope>NUCLEOTIDE SEQUENCE [LARGE SCALE GENOMIC DNA]</scope>
    <source>
        <strain evidence="8">Ya'a_city_454_Px</strain>
        <tissue evidence="8">Whole body</tissue>
    </source>
</reference>
<feature type="transmembrane region" description="Helical" evidence="6">
    <location>
        <begin position="521"/>
        <end position="541"/>
    </location>
</feature>
<dbReference type="Gene3D" id="1.20.1250.20">
    <property type="entry name" value="MFS general substrate transporter like domains"/>
    <property type="match status" value="2"/>
</dbReference>
<evidence type="ECO:0000256" key="6">
    <source>
        <dbReference type="SAM" id="Phobius"/>
    </source>
</evidence>
<feature type="transmembrane region" description="Helical" evidence="6">
    <location>
        <begin position="478"/>
        <end position="501"/>
    </location>
</feature>
<feature type="domain" description="Major facilitator superfamily (MFS) profile" evidence="7">
    <location>
        <begin position="231"/>
        <end position="669"/>
    </location>
</feature>
<sequence>MTQIETLRQLFVISSLTICSISDGFIFGQMSGMVDALLEKEDEIGLSTNDVSLIASLINLTCIIGFGLVALLGEKIGRRHTISILTVPVLISYIMVHYGYDKTTFFISRIIVGVSYGGILVLITLTMAEYTNPNKRAICVNYISSIGPSLGTMLGHVLSILLHWRTVALIGLIPTGLSAILPLFWVESPSWLATQGRFEECKEAFILLRGTGKEAEAELKLLIDTTRNTQSQLHVIVGLIFCSISDGFIFGQMSGMVDDLRGKESEITLSDADVSLIASIINATCILGFGVVAVLSEKFGRRLTISILNVPVLVSYIMLYLGQNMVTIVTSRVIVGVCYGGVLMLTYVAMAEYMTPNKRAFYINLISATGPSVGTVLGHVLCLLLHWRTVALIGLIPTGLSALLPLFWIESPSWLASQGRFEECKKVYREIFGKSNASEAQLELLIETEIAKRNEITGNKRNFALIVQKIRSAMKRKYFWKIMILGAIINIYRIAAGRLMFSTLAITMLQELTGSSDILLYTFYVDGFFILGSIFSLFSLSAMKMRPLIFSLGFLGNITLLVLSASIHFISSDSKYVWTIISLLAFYFITVLTGPYAVLEPYLAEIFPLDIKLYCVLLLSFVVSIASFLAVFLAPLMFATIGYDGVFLLNALIVFLCLGYLWFFMPETKGRTLQEIEYFFKNNKFNDLLETNNEQVIGLL</sequence>
<dbReference type="AlphaFoldDB" id="A0A194Q094"/>
<evidence type="ECO:0000256" key="2">
    <source>
        <dbReference type="ARBA" id="ARBA00022692"/>
    </source>
</evidence>
<protein>
    <submittedName>
        <fullName evidence="8">Sugar transporter ERD6-like 12</fullName>
    </submittedName>
</protein>
<feature type="transmembrane region" description="Helical" evidence="6">
    <location>
        <begin position="328"/>
        <end position="349"/>
    </location>
</feature>
<evidence type="ECO:0000256" key="1">
    <source>
        <dbReference type="ARBA" id="ARBA00004141"/>
    </source>
</evidence>